<dbReference type="AlphaFoldDB" id="A0A1S1QI68"/>
<sequence>MVREVISLVNVWCDNAGRHDKDQVAATRTAALAYDGRFVRLDLCDECCDEMASVLGEYAGYGEATPISRAAKIDTAWTEVEKNDAVSAPPPPKRAATRRAPAASARERRQRETAASGEAAGDEAGALAAAGSPSPKGP</sequence>
<organism evidence="2 3">
    <name type="scientific">Parafrankia colletiae</name>
    <dbReference type="NCBI Taxonomy" id="573497"/>
    <lineage>
        <taxon>Bacteria</taxon>
        <taxon>Bacillati</taxon>
        <taxon>Actinomycetota</taxon>
        <taxon>Actinomycetes</taxon>
        <taxon>Frankiales</taxon>
        <taxon>Frankiaceae</taxon>
        <taxon>Parafrankia</taxon>
    </lineage>
</organism>
<dbReference type="RefSeq" id="WP_071087213.1">
    <property type="nucleotide sequence ID" value="NZ_MBLM01000133.1"/>
</dbReference>
<reference evidence="3" key="1">
    <citation type="submission" date="2016-07" db="EMBL/GenBank/DDBJ databases">
        <title>Sequence Frankia sp. strain CcI1.17.</title>
        <authorList>
            <person name="Ghodhbane-Gtari F."/>
            <person name="Swanson E."/>
            <person name="Gueddou A."/>
            <person name="Morris K."/>
            <person name="Hezbri K."/>
            <person name="Ktari A."/>
            <person name="Nouioui I."/>
            <person name="Abebe-Akele F."/>
            <person name="Simpson S."/>
            <person name="Thomas K."/>
            <person name="Gtari M."/>
            <person name="Tisa L.S."/>
            <person name="Hurst S."/>
        </authorList>
    </citation>
    <scope>NUCLEOTIDE SEQUENCE [LARGE SCALE GENOMIC DNA]</scope>
    <source>
        <strain evidence="3">Cc1.17</strain>
    </source>
</reference>
<dbReference type="EMBL" id="MBLM01000133">
    <property type="protein sequence ID" value="OHV33279.1"/>
    <property type="molecule type" value="Genomic_DNA"/>
</dbReference>
<name>A0A1S1QI68_9ACTN</name>
<gene>
    <name evidence="2" type="ORF">CC117_23275</name>
</gene>
<comment type="caution">
    <text evidence="2">The sequence shown here is derived from an EMBL/GenBank/DDBJ whole genome shotgun (WGS) entry which is preliminary data.</text>
</comment>
<feature type="region of interest" description="Disordered" evidence="1">
    <location>
        <begin position="81"/>
        <end position="138"/>
    </location>
</feature>
<protein>
    <submittedName>
        <fullName evidence="2">Uncharacterized protein</fullName>
    </submittedName>
</protein>
<accession>A0A1S1QI68</accession>
<dbReference type="Proteomes" id="UP000179627">
    <property type="component" value="Unassembled WGS sequence"/>
</dbReference>
<keyword evidence="3" id="KW-1185">Reference proteome</keyword>
<evidence type="ECO:0000313" key="3">
    <source>
        <dbReference type="Proteomes" id="UP000179627"/>
    </source>
</evidence>
<evidence type="ECO:0000313" key="2">
    <source>
        <dbReference type="EMBL" id="OHV33279.1"/>
    </source>
</evidence>
<feature type="compositionally biased region" description="Low complexity" evidence="1">
    <location>
        <begin position="113"/>
        <end position="138"/>
    </location>
</feature>
<proteinExistence type="predicted"/>
<evidence type="ECO:0000256" key="1">
    <source>
        <dbReference type="SAM" id="MobiDB-lite"/>
    </source>
</evidence>